<dbReference type="InterPro" id="IPR003838">
    <property type="entry name" value="ABC3_permease_C"/>
</dbReference>
<feature type="domain" description="ABC3 transporter permease C-terminal" evidence="8">
    <location>
        <begin position="280"/>
        <end position="400"/>
    </location>
</feature>
<feature type="transmembrane region" description="Helical" evidence="7">
    <location>
        <begin position="428"/>
        <end position="446"/>
    </location>
</feature>
<feature type="domain" description="MacB-like periplasmic core" evidence="9">
    <location>
        <begin position="42"/>
        <end position="249"/>
    </location>
</feature>
<feature type="domain" description="ABC3 transporter permease C-terminal" evidence="8">
    <location>
        <begin position="743"/>
        <end position="853"/>
    </location>
</feature>
<comment type="caution">
    <text evidence="10">The sequence shown here is derived from an EMBL/GenBank/DDBJ whole genome shotgun (WGS) entry which is preliminary data.</text>
</comment>
<feature type="transmembrane region" description="Helical" evidence="7">
    <location>
        <begin position="791"/>
        <end position="810"/>
    </location>
</feature>
<evidence type="ECO:0000313" key="10">
    <source>
        <dbReference type="EMBL" id="MBB4664268.1"/>
    </source>
</evidence>
<evidence type="ECO:0000259" key="9">
    <source>
        <dbReference type="Pfam" id="PF12704"/>
    </source>
</evidence>
<gene>
    <name evidence="10" type="ORF">BDZ31_003871</name>
</gene>
<evidence type="ECO:0000313" key="11">
    <source>
        <dbReference type="Proteomes" id="UP000585272"/>
    </source>
</evidence>
<organism evidence="10 11">
    <name type="scientific">Conexibacter arvalis</name>
    <dbReference type="NCBI Taxonomy" id="912552"/>
    <lineage>
        <taxon>Bacteria</taxon>
        <taxon>Bacillati</taxon>
        <taxon>Actinomycetota</taxon>
        <taxon>Thermoleophilia</taxon>
        <taxon>Solirubrobacterales</taxon>
        <taxon>Conexibacteraceae</taxon>
        <taxon>Conexibacter</taxon>
    </lineage>
</organism>
<dbReference type="AlphaFoldDB" id="A0A840IK12"/>
<evidence type="ECO:0000256" key="7">
    <source>
        <dbReference type="SAM" id="Phobius"/>
    </source>
</evidence>
<dbReference type="EMBL" id="JACHNU010000006">
    <property type="protein sequence ID" value="MBB4664268.1"/>
    <property type="molecule type" value="Genomic_DNA"/>
</dbReference>
<dbReference type="RefSeq" id="WP_183344132.1">
    <property type="nucleotide sequence ID" value="NZ_JACHNU010000006.1"/>
</dbReference>
<evidence type="ECO:0000256" key="5">
    <source>
        <dbReference type="ARBA" id="ARBA00023136"/>
    </source>
</evidence>
<feature type="transmembrane region" description="Helical" evidence="7">
    <location>
        <begin position="280"/>
        <end position="302"/>
    </location>
</feature>
<evidence type="ECO:0000259" key="8">
    <source>
        <dbReference type="Pfam" id="PF02687"/>
    </source>
</evidence>
<dbReference type="InterPro" id="IPR025857">
    <property type="entry name" value="MacB_PCD"/>
</dbReference>
<keyword evidence="3 7" id="KW-0812">Transmembrane</keyword>
<evidence type="ECO:0000256" key="3">
    <source>
        <dbReference type="ARBA" id="ARBA00022692"/>
    </source>
</evidence>
<comment type="similarity">
    <text evidence="6">Belongs to the ABC-4 integral membrane protein family.</text>
</comment>
<feature type="transmembrane region" description="Helical" evidence="7">
    <location>
        <begin position="323"/>
        <end position="350"/>
    </location>
</feature>
<evidence type="ECO:0000256" key="1">
    <source>
        <dbReference type="ARBA" id="ARBA00004651"/>
    </source>
</evidence>
<feature type="transmembrane region" description="Helical" evidence="7">
    <location>
        <begin position="452"/>
        <end position="476"/>
    </location>
</feature>
<proteinExistence type="inferred from homology"/>
<dbReference type="Pfam" id="PF12704">
    <property type="entry name" value="MacB_PCD"/>
    <property type="match status" value="1"/>
</dbReference>
<feature type="transmembrane region" description="Helical" evidence="7">
    <location>
        <begin position="42"/>
        <end position="61"/>
    </location>
</feature>
<keyword evidence="2" id="KW-1003">Cell membrane</keyword>
<evidence type="ECO:0000256" key="4">
    <source>
        <dbReference type="ARBA" id="ARBA00022989"/>
    </source>
</evidence>
<evidence type="ECO:0000256" key="2">
    <source>
        <dbReference type="ARBA" id="ARBA00022475"/>
    </source>
</evidence>
<dbReference type="PANTHER" id="PTHR30572:SF4">
    <property type="entry name" value="ABC TRANSPORTER PERMEASE YTRF"/>
    <property type="match status" value="1"/>
</dbReference>
<keyword evidence="4 7" id="KW-1133">Transmembrane helix</keyword>
<keyword evidence="11" id="KW-1185">Reference proteome</keyword>
<sequence>MTGATAPPTEPDRTRETAQWVRIGTLLTLYAGRLRRQWLQELLAAAGIATGVMLVFAVLAANTSIKSSAREIATAISGRAELQLGALGGGGFDARLVEEVRAAPGVETASALLQTRANLRHRDDRVGVDLVGVDGSYAQLGGVSARPALFGIFSLPGIYLTAGAGDALGLPPGSAPSAPVAIDVRGRNREIPVIGVLGSHEVGPVAPATIASTSLERAQELSGMRGRATRILAVVRDGEAEAARTSLERIARDNGLRTSTVDDELRALSIATAPNDQSTMLFAAIAAIVGLLLTAMAMLLTVPERRRELARMRIVGGFTSRQATQVLLSQAIMLGLASSAAGVLAGSLLARSAAQAPPGYLTFAFPIGSGVDIEPWMVVAALLGGTLFTCIAAATPLADLRSGRALNAIYGTGGQPGQGISPRLRWQLAAVAVALVAAASVVVAVWPGTTLLTIGILIVATLLAMPAVLAGVVAAATRLERLDRAPPLVIPVAALRSAPVRSVALAATCAVAICGALAIGGARTDLFDGIEQDQREHYGTTDIWISQRGDALGLQPFRAPEGLAALPGVAAVREYMGGLLDIGDRRMWVIGRPSADRTMVPPSQIRDGNYATTTARLRAGGWITVSDQLARERGIAPGSKIELPTPTGPRTFRVAAITTNLGWGPGAIVMRAEDYREGWSTTTPTALEVDVAPGASPTRVRDAIRAALGPGTGLQVQTTAENVADAREIVSDGLARLRQIETLLLIAAAVAIAVAMIATIRERRPQLAAYAIEGWSRFALWRALMGETAMILLAGCLAGIAAGTYGHYLGGRWLEQTTSFPAPWTWSPLAALPACGLLAGVALLVTAVPGYLAAHPRGRLAVDRA</sequence>
<accession>A0A840IK12</accession>
<keyword evidence="5 7" id="KW-0472">Membrane</keyword>
<feature type="transmembrane region" description="Helical" evidence="7">
    <location>
        <begin position="376"/>
        <end position="398"/>
    </location>
</feature>
<dbReference type="Proteomes" id="UP000585272">
    <property type="component" value="Unassembled WGS sequence"/>
</dbReference>
<name>A0A840IK12_9ACTN</name>
<comment type="subcellular location">
    <subcellularLocation>
        <location evidence="1">Cell membrane</location>
        <topology evidence="1">Multi-pass membrane protein</topology>
    </subcellularLocation>
</comment>
<dbReference type="PANTHER" id="PTHR30572">
    <property type="entry name" value="MEMBRANE COMPONENT OF TRANSPORTER-RELATED"/>
    <property type="match status" value="1"/>
</dbReference>
<evidence type="ECO:0000256" key="6">
    <source>
        <dbReference type="ARBA" id="ARBA00038076"/>
    </source>
</evidence>
<reference evidence="10 11" key="1">
    <citation type="submission" date="2020-08" db="EMBL/GenBank/DDBJ databases">
        <title>Genomic Encyclopedia of Archaeal and Bacterial Type Strains, Phase II (KMG-II): from individual species to whole genera.</title>
        <authorList>
            <person name="Goeker M."/>
        </authorList>
    </citation>
    <scope>NUCLEOTIDE SEQUENCE [LARGE SCALE GENOMIC DNA]</scope>
    <source>
        <strain evidence="10 11">DSM 23288</strain>
    </source>
</reference>
<feature type="transmembrane region" description="Helical" evidence="7">
    <location>
        <begin position="830"/>
        <end position="854"/>
    </location>
</feature>
<dbReference type="GO" id="GO:0022857">
    <property type="term" value="F:transmembrane transporter activity"/>
    <property type="evidence" value="ECO:0007669"/>
    <property type="project" value="TreeGrafter"/>
</dbReference>
<dbReference type="InterPro" id="IPR050250">
    <property type="entry name" value="Macrolide_Exporter_MacB"/>
</dbReference>
<dbReference type="GO" id="GO:0005886">
    <property type="term" value="C:plasma membrane"/>
    <property type="evidence" value="ECO:0007669"/>
    <property type="project" value="UniProtKB-SubCell"/>
</dbReference>
<protein>
    <submittedName>
        <fullName evidence="10">Putative ABC transport system permease protein</fullName>
    </submittedName>
</protein>
<dbReference type="Pfam" id="PF02687">
    <property type="entry name" value="FtsX"/>
    <property type="match status" value="2"/>
</dbReference>
<feature type="transmembrane region" description="Helical" evidence="7">
    <location>
        <begin position="743"/>
        <end position="761"/>
    </location>
</feature>